<evidence type="ECO:0000256" key="3">
    <source>
        <dbReference type="SAM" id="MobiDB-lite"/>
    </source>
</evidence>
<dbReference type="Proteomes" id="UP000053029">
    <property type="component" value="Unassembled WGS sequence"/>
</dbReference>
<dbReference type="PANTHER" id="PTHR10039:SF5">
    <property type="entry name" value="NACHT DOMAIN-CONTAINING PROTEIN"/>
    <property type="match status" value="1"/>
</dbReference>
<dbReference type="Pfam" id="PF12796">
    <property type="entry name" value="Ank_2"/>
    <property type="match status" value="1"/>
</dbReference>
<dbReference type="Gene3D" id="3.40.50.300">
    <property type="entry name" value="P-loop containing nucleotide triphosphate hydrolases"/>
    <property type="match status" value="1"/>
</dbReference>
<dbReference type="Gene3D" id="1.25.40.20">
    <property type="entry name" value="Ankyrin repeat-containing domain"/>
    <property type="match status" value="1"/>
</dbReference>
<reference evidence="5 6" key="1">
    <citation type="submission" date="2015-01" db="EMBL/GenBank/DDBJ databases">
        <title>The Genome Sequence of Fonsecaea pedrosoi CBS 271.37.</title>
        <authorList>
            <consortium name="The Broad Institute Genomics Platform"/>
            <person name="Cuomo C."/>
            <person name="de Hoog S."/>
            <person name="Gorbushina A."/>
            <person name="Stielow B."/>
            <person name="Teixiera M."/>
            <person name="Abouelleil A."/>
            <person name="Chapman S.B."/>
            <person name="Priest M."/>
            <person name="Young S.K."/>
            <person name="Wortman J."/>
            <person name="Nusbaum C."/>
            <person name="Birren B."/>
        </authorList>
    </citation>
    <scope>NUCLEOTIDE SEQUENCE [LARGE SCALE GENOMIC DNA]</scope>
    <source>
        <strain evidence="5 6">CBS 271.37</strain>
    </source>
</reference>
<protein>
    <recommendedName>
        <fullName evidence="4">Nephrocystin 3-like N-terminal domain-containing protein</fullName>
    </recommendedName>
</protein>
<keyword evidence="2" id="KW-0040">ANK repeat</keyword>
<dbReference type="InterPro" id="IPR027417">
    <property type="entry name" value="P-loop_NTPase"/>
</dbReference>
<dbReference type="Pfam" id="PF24883">
    <property type="entry name" value="NPHP3_N"/>
    <property type="match status" value="1"/>
</dbReference>
<dbReference type="PROSITE" id="PS50088">
    <property type="entry name" value="ANK_REPEAT"/>
    <property type="match status" value="1"/>
</dbReference>
<dbReference type="PANTHER" id="PTHR10039">
    <property type="entry name" value="AMELOGENIN"/>
    <property type="match status" value="1"/>
</dbReference>
<dbReference type="RefSeq" id="XP_013289345.1">
    <property type="nucleotide sequence ID" value="XM_013433891.1"/>
</dbReference>
<feature type="region of interest" description="Disordered" evidence="3">
    <location>
        <begin position="644"/>
        <end position="673"/>
    </location>
</feature>
<dbReference type="HOGENOM" id="CLU_000288_34_14_1"/>
<evidence type="ECO:0000313" key="6">
    <source>
        <dbReference type="Proteomes" id="UP000053029"/>
    </source>
</evidence>
<dbReference type="SUPFAM" id="SSF48403">
    <property type="entry name" value="Ankyrin repeat"/>
    <property type="match status" value="1"/>
</dbReference>
<sequence>MDTSSPRFESRGEVQGHTVIQGLTAHNLKMYLQGSSKGGVPQNEKDACLGTLGFREMDSREQDISPAVEHTCNWLFDTPEFEKWRDRTDLTDNHGVLCIRGKPGAGKSTLMRHALEYCKRKFSDHLIVAYFFNARGNTLEKTPLGMLRSIVYQLLDKDDLLYEQFVHIFRKKQITSEGRGWEWRQGELKTFIASVIQQWKSKPLLLFVDALDECNETDIQDVVEFLELLSTEAKKSDVTLRICLSRRHHPPLRITKCMELIVENHCDHREDIATYIKTKLAKRDDEIEAEIERKADGIFMWVVLVIKLLNKASLKVQGKRKAMREALEKIPGELEEVFGILFNKDDEDMAETVLMLQWVLFAQRPLKPEELYSAIETGDEGLLSQSGVVDHDSIQQSIEHLSKGLVEIRRGDTTTVRFIHLSVNDFLLRNKRLQTLDQALEPDPHRKYPLLGYAASHIFDHAEKVLAEDTAGQAGAEIGKWLRDANSWFKWWKGFLSTIDAYHGLQYLEANMDAGLLYMVSLRGYRSLVKNILAEGGADVNAQGGDFGNALQAASYRAYQQIVERLLEAGADVNAQGGHFGNALQAASWSGDQQIVERLLEAGADRLLEAGADVNAQGGKYGNALRAALHRNRHGVANMLRKAGANVIPRPPVDSGDNDDRDADADATTSEES</sequence>
<evidence type="ECO:0000256" key="2">
    <source>
        <dbReference type="PROSITE-ProRule" id="PRU00023"/>
    </source>
</evidence>
<dbReference type="OrthoDB" id="194358at2759"/>
<evidence type="ECO:0000313" key="5">
    <source>
        <dbReference type="EMBL" id="KIW85537.1"/>
    </source>
</evidence>
<feature type="domain" description="Nephrocystin 3-like N-terminal" evidence="4">
    <location>
        <begin position="71"/>
        <end position="246"/>
    </location>
</feature>
<dbReference type="SUPFAM" id="SSF52540">
    <property type="entry name" value="P-loop containing nucleoside triphosphate hydrolases"/>
    <property type="match status" value="1"/>
</dbReference>
<feature type="compositionally biased region" description="Acidic residues" evidence="3">
    <location>
        <begin position="656"/>
        <end position="673"/>
    </location>
</feature>
<proteinExistence type="predicted"/>
<dbReference type="InterPro" id="IPR036770">
    <property type="entry name" value="Ankyrin_rpt-contain_sf"/>
</dbReference>
<dbReference type="GeneID" id="25300419"/>
<name>A0A0D2FFT2_9EURO</name>
<evidence type="ECO:0000256" key="1">
    <source>
        <dbReference type="ARBA" id="ARBA00022737"/>
    </source>
</evidence>
<keyword evidence="6" id="KW-1185">Reference proteome</keyword>
<dbReference type="STRING" id="1442368.A0A0D2FFT2"/>
<dbReference type="EMBL" id="KN846969">
    <property type="protein sequence ID" value="KIW85537.1"/>
    <property type="molecule type" value="Genomic_DNA"/>
</dbReference>
<gene>
    <name evidence="5" type="ORF">Z517_00929</name>
</gene>
<organism evidence="5 6">
    <name type="scientific">Fonsecaea pedrosoi CBS 271.37</name>
    <dbReference type="NCBI Taxonomy" id="1442368"/>
    <lineage>
        <taxon>Eukaryota</taxon>
        <taxon>Fungi</taxon>
        <taxon>Dikarya</taxon>
        <taxon>Ascomycota</taxon>
        <taxon>Pezizomycotina</taxon>
        <taxon>Eurotiomycetes</taxon>
        <taxon>Chaetothyriomycetidae</taxon>
        <taxon>Chaetothyriales</taxon>
        <taxon>Herpotrichiellaceae</taxon>
        <taxon>Fonsecaea</taxon>
    </lineage>
</organism>
<evidence type="ECO:0000259" key="4">
    <source>
        <dbReference type="Pfam" id="PF24883"/>
    </source>
</evidence>
<keyword evidence="1" id="KW-0677">Repeat</keyword>
<dbReference type="SMART" id="SM00248">
    <property type="entry name" value="ANK"/>
    <property type="match status" value="3"/>
</dbReference>
<dbReference type="VEuPathDB" id="FungiDB:Z517_00929"/>
<dbReference type="InterPro" id="IPR056884">
    <property type="entry name" value="NPHP3-like_N"/>
</dbReference>
<dbReference type="AlphaFoldDB" id="A0A0D2FFT2"/>
<feature type="repeat" description="ANK" evidence="2">
    <location>
        <begin position="546"/>
        <end position="578"/>
    </location>
</feature>
<accession>A0A0D2FFT2</accession>
<dbReference type="InterPro" id="IPR002110">
    <property type="entry name" value="Ankyrin_rpt"/>
</dbReference>